<dbReference type="EMBL" id="VFRA01000001">
    <property type="protein sequence ID" value="TQO20056.1"/>
    <property type="molecule type" value="Genomic_DNA"/>
</dbReference>
<dbReference type="PANTHER" id="PTHR35011">
    <property type="entry name" value="2,3-DIKETO-L-GULONATE TRAP TRANSPORTER SMALL PERMEASE PROTEIN YIAM"/>
    <property type="match status" value="1"/>
</dbReference>
<evidence type="ECO:0000256" key="4">
    <source>
        <dbReference type="ARBA" id="ARBA00022519"/>
    </source>
</evidence>
<evidence type="ECO:0000256" key="3">
    <source>
        <dbReference type="ARBA" id="ARBA00022475"/>
    </source>
</evidence>
<evidence type="ECO:0000256" key="1">
    <source>
        <dbReference type="ARBA" id="ARBA00004429"/>
    </source>
</evidence>
<evidence type="ECO:0000256" key="2">
    <source>
        <dbReference type="ARBA" id="ARBA00022448"/>
    </source>
</evidence>
<dbReference type="InterPro" id="IPR007387">
    <property type="entry name" value="TRAP_DctQ"/>
</dbReference>
<dbReference type="Pfam" id="PF04290">
    <property type="entry name" value="DctQ"/>
    <property type="match status" value="1"/>
</dbReference>
<keyword evidence="5 9" id="KW-0812">Transmembrane</keyword>
<dbReference type="GO" id="GO:0005886">
    <property type="term" value="C:plasma membrane"/>
    <property type="evidence" value="ECO:0007669"/>
    <property type="project" value="UniProtKB-SubCell"/>
</dbReference>
<comment type="subcellular location">
    <subcellularLocation>
        <location evidence="1">Cell inner membrane</location>
        <topology evidence="1">Multi-pass membrane protein</topology>
    </subcellularLocation>
</comment>
<keyword evidence="12" id="KW-1185">Reference proteome</keyword>
<evidence type="ECO:0000259" key="10">
    <source>
        <dbReference type="Pfam" id="PF04290"/>
    </source>
</evidence>
<evidence type="ECO:0000313" key="12">
    <source>
        <dbReference type="Proteomes" id="UP000316560"/>
    </source>
</evidence>
<feature type="transmembrane region" description="Helical" evidence="9">
    <location>
        <begin position="88"/>
        <end position="110"/>
    </location>
</feature>
<evidence type="ECO:0000256" key="9">
    <source>
        <dbReference type="SAM" id="Phobius"/>
    </source>
</evidence>
<evidence type="ECO:0000313" key="11">
    <source>
        <dbReference type="EMBL" id="TQO20056.1"/>
    </source>
</evidence>
<evidence type="ECO:0000256" key="5">
    <source>
        <dbReference type="ARBA" id="ARBA00022692"/>
    </source>
</evidence>
<organism evidence="11 12">
    <name type="scientific">Rhodoglobus vestalii</name>
    <dbReference type="NCBI Taxonomy" id="193384"/>
    <lineage>
        <taxon>Bacteria</taxon>
        <taxon>Bacillati</taxon>
        <taxon>Actinomycetota</taxon>
        <taxon>Actinomycetes</taxon>
        <taxon>Micrococcales</taxon>
        <taxon>Microbacteriaceae</taxon>
        <taxon>Rhodoglobus</taxon>
    </lineage>
</organism>
<reference evidence="11 12" key="1">
    <citation type="submission" date="2019-06" db="EMBL/GenBank/DDBJ databases">
        <title>Sequencing the genomes of 1000 actinobacteria strains.</title>
        <authorList>
            <person name="Klenk H.-P."/>
        </authorList>
    </citation>
    <scope>NUCLEOTIDE SEQUENCE [LARGE SCALE GENOMIC DNA]</scope>
    <source>
        <strain evidence="11 12">DSM 21947</strain>
    </source>
</reference>
<proteinExistence type="inferred from homology"/>
<dbReference type="Proteomes" id="UP000316560">
    <property type="component" value="Unassembled WGS sequence"/>
</dbReference>
<feature type="transmembrane region" description="Helical" evidence="9">
    <location>
        <begin position="12"/>
        <end position="37"/>
    </location>
</feature>
<accession>A0A8H2KB72</accession>
<dbReference type="InterPro" id="IPR055348">
    <property type="entry name" value="DctQ"/>
</dbReference>
<sequence length="170" mass="18311">MTGFLPRIIPAIARVTAAIAGVALISAVILLVSGIVFRLFGNPIAVTYEVMGLLAVVVLGLSFGDGQVAKAHVAIDLFTARLNKPAQLILEAVITLLSIATFIVVMYALWGYGVGQTKTGTTTELLKVPTWPWVFVLMFGFGVVVLALIQDFLKIIQAWITKTPLEDEQK</sequence>
<keyword evidence="3" id="KW-1003">Cell membrane</keyword>
<keyword evidence="2" id="KW-0813">Transport</keyword>
<evidence type="ECO:0000256" key="7">
    <source>
        <dbReference type="ARBA" id="ARBA00023136"/>
    </source>
</evidence>
<feature type="transmembrane region" description="Helical" evidence="9">
    <location>
        <begin position="130"/>
        <end position="149"/>
    </location>
</feature>
<keyword evidence="4" id="KW-0997">Cell inner membrane</keyword>
<dbReference type="GO" id="GO:0015740">
    <property type="term" value="P:C4-dicarboxylate transport"/>
    <property type="evidence" value="ECO:0007669"/>
    <property type="project" value="TreeGrafter"/>
</dbReference>
<gene>
    <name evidence="11" type="ORF">FB472_1664</name>
</gene>
<dbReference type="AlphaFoldDB" id="A0A8H2KB72"/>
<evidence type="ECO:0000256" key="8">
    <source>
        <dbReference type="ARBA" id="ARBA00038436"/>
    </source>
</evidence>
<name>A0A8H2KB72_9MICO</name>
<keyword evidence="6 9" id="KW-1133">Transmembrane helix</keyword>
<comment type="similarity">
    <text evidence="8">Belongs to the TRAP transporter small permease family.</text>
</comment>
<keyword evidence="7 9" id="KW-0472">Membrane</keyword>
<comment type="caution">
    <text evidence="11">The sequence shown here is derived from an EMBL/GenBank/DDBJ whole genome shotgun (WGS) entry which is preliminary data.</text>
</comment>
<dbReference type="RefSeq" id="WP_141990463.1">
    <property type="nucleotide sequence ID" value="NZ_VFRA01000001.1"/>
</dbReference>
<protein>
    <submittedName>
        <fullName evidence="11">TRAP-type C4-dicarboxylate transport system permease small subunit</fullName>
    </submittedName>
</protein>
<dbReference type="GO" id="GO:0022857">
    <property type="term" value="F:transmembrane transporter activity"/>
    <property type="evidence" value="ECO:0007669"/>
    <property type="project" value="TreeGrafter"/>
</dbReference>
<feature type="domain" description="Tripartite ATP-independent periplasmic transporters DctQ component" evidence="10">
    <location>
        <begin position="28"/>
        <end position="156"/>
    </location>
</feature>
<feature type="transmembrane region" description="Helical" evidence="9">
    <location>
        <begin position="43"/>
        <end position="63"/>
    </location>
</feature>
<evidence type="ECO:0000256" key="6">
    <source>
        <dbReference type="ARBA" id="ARBA00022989"/>
    </source>
</evidence>
<dbReference type="OrthoDB" id="1807003at2"/>
<dbReference type="PANTHER" id="PTHR35011:SF10">
    <property type="entry name" value="TRAP TRANSPORTER SMALL PERMEASE PROTEIN"/>
    <property type="match status" value="1"/>
</dbReference>